<protein>
    <submittedName>
        <fullName evidence="1">Kinase</fullName>
    </submittedName>
</protein>
<evidence type="ECO:0000313" key="1">
    <source>
        <dbReference type="EMBL" id="UWZ53979.1"/>
    </source>
</evidence>
<dbReference type="Proteomes" id="UP001058003">
    <property type="component" value="Chromosome"/>
</dbReference>
<name>A0A9Q9MF36_9ACTN</name>
<keyword evidence="2" id="KW-1185">Reference proteome</keyword>
<dbReference type="Pfam" id="PF13671">
    <property type="entry name" value="AAA_33"/>
    <property type="match status" value="1"/>
</dbReference>
<dbReference type="InterPro" id="IPR027417">
    <property type="entry name" value="P-loop_NTPase"/>
</dbReference>
<dbReference type="AlphaFoldDB" id="A0A9Q9MF36"/>
<dbReference type="GO" id="GO:0016301">
    <property type="term" value="F:kinase activity"/>
    <property type="evidence" value="ECO:0007669"/>
    <property type="project" value="UniProtKB-KW"/>
</dbReference>
<accession>A0A9Q9MF36</accession>
<dbReference type="RefSeq" id="WP_033357530.1">
    <property type="nucleotide sequence ID" value="NZ_CP073767.1"/>
</dbReference>
<dbReference type="NCBIfam" id="NF005252">
    <property type="entry name" value="PRK06762.1-3"/>
    <property type="match status" value="1"/>
</dbReference>
<keyword evidence="1" id="KW-0808">Transferase</keyword>
<keyword evidence="1" id="KW-0418">Kinase</keyword>
<dbReference type="Gene3D" id="3.40.50.300">
    <property type="entry name" value="P-loop containing nucleotide triphosphate hydrolases"/>
    <property type="match status" value="1"/>
</dbReference>
<reference evidence="1" key="1">
    <citation type="submission" date="2021-04" db="EMBL/GenBank/DDBJ databases">
        <title>Dactylosporangium aurantiacum NRRL B-8018 full assembly.</title>
        <authorList>
            <person name="Hartkoorn R.C."/>
            <person name="Beaudoing E."/>
            <person name="Hot D."/>
        </authorList>
    </citation>
    <scope>NUCLEOTIDE SEQUENCE</scope>
    <source>
        <strain evidence="1">NRRL B-8018</strain>
    </source>
</reference>
<dbReference type="SUPFAM" id="SSF52540">
    <property type="entry name" value="P-loop containing nucleoside triphosphate hydrolases"/>
    <property type="match status" value="1"/>
</dbReference>
<proteinExistence type="predicted"/>
<dbReference type="KEGG" id="daur:Daura_47130"/>
<dbReference type="EMBL" id="CP073767">
    <property type="protein sequence ID" value="UWZ53979.1"/>
    <property type="molecule type" value="Genomic_DNA"/>
</dbReference>
<organism evidence="1 2">
    <name type="scientific">Dactylosporangium aurantiacum</name>
    <dbReference type="NCBI Taxonomy" id="35754"/>
    <lineage>
        <taxon>Bacteria</taxon>
        <taxon>Bacillati</taxon>
        <taxon>Actinomycetota</taxon>
        <taxon>Actinomycetes</taxon>
        <taxon>Micromonosporales</taxon>
        <taxon>Micromonosporaceae</taxon>
        <taxon>Dactylosporangium</taxon>
    </lineage>
</organism>
<dbReference type="OrthoDB" id="9781848at2"/>
<gene>
    <name evidence="1" type="ORF">Daura_47130</name>
</gene>
<sequence length="188" mass="21025">MPNDAPTGHPDTRLIVVRGNSGSGKSTVARRLRLGHGRGCALVEQDHLRRVVLRERDLPGGLAPDLIAQVVRFALDHRYHVILEGILFTGHYAPMLAGLWRAHRGGSWCFYLDVDFDETVRRHGGRPQRDEFTAEDMRGWYRRLDLLGFAGERVVAQESTVDETVALIAAVTGLPQDGCDEDVHVRRP</sequence>
<evidence type="ECO:0000313" key="2">
    <source>
        <dbReference type="Proteomes" id="UP001058003"/>
    </source>
</evidence>